<accession>A0A0E9XJ04</accession>
<organism evidence="1">
    <name type="scientific">Anguilla anguilla</name>
    <name type="common">European freshwater eel</name>
    <name type="synonym">Muraena anguilla</name>
    <dbReference type="NCBI Taxonomy" id="7936"/>
    <lineage>
        <taxon>Eukaryota</taxon>
        <taxon>Metazoa</taxon>
        <taxon>Chordata</taxon>
        <taxon>Craniata</taxon>
        <taxon>Vertebrata</taxon>
        <taxon>Euteleostomi</taxon>
        <taxon>Actinopterygii</taxon>
        <taxon>Neopterygii</taxon>
        <taxon>Teleostei</taxon>
        <taxon>Anguilliformes</taxon>
        <taxon>Anguillidae</taxon>
        <taxon>Anguilla</taxon>
    </lineage>
</organism>
<proteinExistence type="predicted"/>
<protein>
    <submittedName>
        <fullName evidence="1">Uncharacterized protein</fullName>
    </submittedName>
</protein>
<dbReference type="AlphaFoldDB" id="A0A0E9XJ04"/>
<reference evidence="1" key="1">
    <citation type="submission" date="2014-11" db="EMBL/GenBank/DDBJ databases">
        <authorList>
            <person name="Amaro Gonzalez C."/>
        </authorList>
    </citation>
    <scope>NUCLEOTIDE SEQUENCE</scope>
</reference>
<evidence type="ECO:0000313" key="1">
    <source>
        <dbReference type="EMBL" id="JAI02660.1"/>
    </source>
</evidence>
<reference evidence="1" key="2">
    <citation type="journal article" date="2015" name="Fish Shellfish Immunol.">
        <title>Early steps in the European eel (Anguilla anguilla)-Vibrio vulnificus interaction in the gills: Role of the RtxA13 toxin.</title>
        <authorList>
            <person name="Callol A."/>
            <person name="Pajuelo D."/>
            <person name="Ebbesson L."/>
            <person name="Teles M."/>
            <person name="MacKenzie S."/>
            <person name="Amaro C."/>
        </authorList>
    </citation>
    <scope>NUCLEOTIDE SEQUENCE</scope>
</reference>
<name>A0A0E9XJ04_ANGAN</name>
<dbReference type="EMBL" id="GBXM01005918">
    <property type="protein sequence ID" value="JAI02660.1"/>
    <property type="molecule type" value="Transcribed_RNA"/>
</dbReference>
<sequence>MMRIRVAVSASSATKTSNLLWIWPKAG</sequence>